<protein>
    <recommendedName>
        <fullName evidence="2">protein-tyrosine-phosphatase</fullName>
        <ecNumber evidence="2">3.1.3.48</ecNumber>
    </recommendedName>
</protein>
<evidence type="ECO:0000313" key="8">
    <source>
        <dbReference type="Proteomes" id="UP000095087"/>
    </source>
</evidence>
<dbReference type="InterPro" id="IPR050438">
    <property type="entry name" value="LMW_PTPase"/>
</dbReference>
<feature type="active site" evidence="5">
    <location>
        <position position="19"/>
    </location>
</feature>
<dbReference type="Proteomes" id="UP000095087">
    <property type="component" value="Unassembled WGS sequence"/>
</dbReference>
<dbReference type="PANTHER" id="PTHR11717:SF7">
    <property type="entry name" value="LOW MOLECULAR WEIGHT PHOSPHOTYROSINE PROTEIN PHOSPHATASE"/>
    <property type="match status" value="1"/>
</dbReference>
<evidence type="ECO:0000256" key="5">
    <source>
        <dbReference type="PIRSR" id="PIRSR617867-1"/>
    </source>
</evidence>
<dbReference type="EC" id="3.1.3.48" evidence="2"/>
<dbReference type="FunFam" id="3.40.50.2300:FF:000113">
    <property type="entry name" value="Low molecular weight protein-tyrosine-phosphatase"/>
    <property type="match status" value="1"/>
</dbReference>
<keyword evidence="3 7" id="KW-0378">Hydrolase</keyword>
<keyword evidence="8" id="KW-1185">Reference proteome</keyword>
<organism evidence="7 8">
    <name type="scientific">Methyloligella halotolerans</name>
    <dbReference type="NCBI Taxonomy" id="1177755"/>
    <lineage>
        <taxon>Bacteria</taxon>
        <taxon>Pseudomonadati</taxon>
        <taxon>Pseudomonadota</taxon>
        <taxon>Alphaproteobacteria</taxon>
        <taxon>Hyphomicrobiales</taxon>
        <taxon>Hyphomicrobiaceae</taxon>
        <taxon>Methyloligella</taxon>
    </lineage>
</organism>
<proteinExistence type="inferred from homology"/>
<evidence type="ECO:0000256" key="4">
    <source>
        <dbReference type="ARBA" id="ARBA00022912"/>
    </source>
</evidence>
<dbReference type="PANTHER" id="PTHR11717">
    <property type="entry name" value="LOW MOLECULAR WEIGHT PROTEIN TYROSINE PHOSPHATASE"/>
    <property type="match status" value="1"/>
</dbReference>
<gene>
    <name evidence="7" type="ORF">A7A08_01249</name>
</gene>
<keyword evidence="4" id="KW-0904">Protein phosphatase</keyword>
<dbReference type="OrthoDB" id="9784339at2"/>
<name>A0A1E2S175_9HYPH</name>
<dbReference type="Pfam" id="PF01451">
    <property type="entry name" value="LMWPc"/>
    <property type="match status" value="1"/>
</dbReference>
<dbReference type="InterPro" id="IPR017867">
    <property type="entry name" value="Tyr_phospatase_low_mol_wt"/>
</dbReference>
<feature type="active site" description="Proton donor" evidence="5">
    <location>
        <position position="130"/>
    </location>
</feature>
<dbReference type="PATRIC" id="fig|1177755.3.peg.1257"/>
<dbReference type="Gene3D" id="3.40.50.2300">
    <property type="match status" value="1"/>
</dbReference>
<dbReference type="AlphaFoldDB" id="A0A1E2S175"/>
<dbReference type="SMART" id="SM00226">
    <property type="entry name" value="LMWPc"/>
    <property type="match status" value="1"/>
</dbReference>
<reference evidence="7 8" key="1">
    <citation type="submission" date="2016-07" db="EMBL/GenBank/DDBJ databases">
        <title>Draft genome sequence of Methyloligella halotolerans C2T (VKM B-2706T=CCUG 61687T=DSM 25045T), a halotolerant polyhydroxybutyrate accumulating methylotroph.</title>
        <authorList>
            <person name="Vasilenko O.V."/>
            <person name="Doronina N.V."/>
            <person name="Poroshina M.N."/>
            <person name="Tarlachkov S.V."/>
            <person name="Trotsenko Y.A."/>
        </authorList>
    </citation>
    <scope>NUCLEOTIDE SEQUENCE [LARGE SCALE GENOMIC DNA]</scope>
    <source>
        <strain evidence="7 8">VKM B-2706</strain>
    </source>
</reference>
<evidence type="ECO:0000256" key="2">
    <source>
        <dbReference type="ARBA" id="ARBA00013064"/>
    </source>
</evidence>
<dbReference type="PRINTS" id="PR00719">
    <property type="entry name" value="LMWPTPASE"/>
</dbReference>
<dbReference type="EMBL" id="MASI01000002">
    <property type="protein sequence ID" value="ODA68079.1"/>
    <property type="molecule type" value="Genomic_DNA"/>
</dbReference>
<feature type="domain" description="Phosphotyrosine protein phosphatase I" evidence="6">
    <location>
        <begin position="7"/>
        <end position="156"/>
    </location>
</feature>
<comment type="similarity">
    <text evidence="1">Belongs to the low molecular weight phosphotyrosine protein phosphatase family.</text>
</comment>
<evidence type="ECO:0000313" key="7">
    <source>
        <dbReference type="EMBL" id="ODA68079.1"/>
    </source>
</evidence>
<dbReference type="GO" id="GO:0004725">
    <property type="term" value="F:protein tyrosine phosphatase activity"/>
    <property type="evidence" value="ECO:0007669"/>
    <property type="project" value="UniProtKB-EC"/>
</dbReference>
<sequence>MSGDPRHKLLFICLGNICRSPMAEGVFRRVIAEAGVADRFEIDSAGLGDWHIGQAPDTRAQAAATGRGMDISSQAARQVTPEDFHRFDLLLAMDRNNLAELKALAPEGTEGKVRQFLDYAPHLEAIDVPDPFFGGDEGFDHALDLIEAASEGLLESLIGDSAPAGKSAPKD</sequence>
<feature type="active site" description="Nucleophile" evidence="5">
    <location>
        <position position="13"/>
    </location>
</feature>
<evidence type="ECO:0000256" key="3">
    <source>
        <dbReference type="ARBA" id="ARBA00022801"/>
    </source>
</evidence>
<dbReference type="InterPro" id="IPR023485">
    <property type="entry name" value="Ptyr_pPase"/>
</dbReference>
<accession>A0A1E2S175</accession>
<dbReference type="CDD" id="cd16343">
    <property type="entry name" value="LMWPTP"/>
    <property type="match status" value="1"/>
</dbReference>
<dbReference type="SUPFAM" id="SSF52788">
    <property type="entry name" value="Phosphotyrosine protein phosphatases I"/>
    <property type="match status" value="1"/>
</dbReference>
<dbReference type="STRING" id="1177755.A7A08_01249"/>
<dbReference type="InterPro" id="IPR036196">
    <property type="entry name" value="Ptyr_pPase_sf"/>
</dbReference>
<evidence type="ECO:0000256" key="1">
    <source>
        <dbReference type="ARBA" id="ARBA00011063"/>
    </source>
</evidence>
<evidence type="ECO:0000259" key="6">
    <source>
        <dbReference type="SMART" id="SM00226"/>
    </source>
</evidence>
<comment type="caution">
    <text evidence="7">The sequence shown here is derived from an EMBL/GenBank/DDBJ whole genome shotgun (WGS) entry which is preliminary data.</text>
</comment>